<sequence>MGCDYYVDKDLHVYDNNNDIIAYINVNHEPRYYWFVSSLDEDEDGYDGEFAQYRENTLEPSMKPIVIYSNNTFNKVSFENKYKTIIENELKSLKKTWSHVNKILKIENRYER</sequence>
<dbReference type="EMBL" id="MN739722">
    <property type="protein sequence ID" value="QHT22979.1"/>
    <property type="molecule type" value="Genomic_DNA"/>
</dbReference>
<dbReference type="AlphaFoldDB" id="A0A6C0E3X3"/>
<reference evidence="1" key="1">
    <citation type="journal article" date="2020" name="Nature">
        <title>Giant virus diversity and host interactions through global metagenomics.</title>
        <authorList>
            <person name="Schulz F."/>
            <person name="Roux S."/>
            <person name="Paez-Espino D."/>
            <person name="Jungbluth S."/>
            <person name="Walsh D.A."/>
            <person name="Denef V.J."/>
            <person name="McMahon K.D."/>
            <person name="Konstantinidis K.T."/>
            <person name="Eloe-Fadrosh E.A."/>
            <person name="Kyrpides N.C."/>
            <person name="Woyke T."/>
        </authorList>
    </citation>
    <scope>NUCLEOTIDE SEQUENCE</scope>
    <source>
        <strain evidence="1">GVMAG-M-3300023179-114</strain>
    </source>
</reference>
<accession>A0A6C0E3X3</accession>
<protein>
    <submittedName>
        <fullName evidence="1">Uncharacterized protein</fullName>
    </submittedName>
</protein>
<name>A0A6C0E3X3_9ZZZZ</name>
<evidence type="ECO:0000313" key="1">
    <source>
        <dbReference type="EMBL" id="QHT22979.1"/>
    </source>
</evidence>
<organism evidence="1">
    <name type="scientific">viral metagenome</name>
    <dbReference type="NCBI Taxonomy" id="1070528"/>
    <lineage>
        <taxon>unclassified sequences</taxon>
        <taxon>metagenomes</taxon>
        <taxon>organismal metagenomes</taxon>
    </lineage>
</organism>
<proteinExistence type="predicted"/>